<evidence type="ECO:0000313" key="4">
    <source>
        <dbReference type="EMBL" id="RIE01842.1"/>
    </source>
</evidence>
<dbReference type="Pfam" id="PF00881">
    <property type="entry name" value="Nitroreductase"/>
    <property type="match status" value="1"/>
</dbReference>
<gene>
    <name evidence="4" type="ORF">D3H35_13715</name>
</gene>
<keyword evidence="5" id="KW-1185">Reference proteome</keyword>
<dbReference type="PANTHER" id="PTHR43673:SF12">
    <property type="entry name" value="PROTEIN DRGA"/>
    <property type="match status" value="1"/>
</dbReference>
<dbReference type="RefSeq" id="WP_119149899.1">
    <property type="nucleotide sequence ID" value="NZ_JBHSOV010000020.1"/>
</dbReference>
<evidence type="ECO:0000256" key="2">
    <source>
        <dbReference type="ARBA" id="ARBA00023002"/>
    </source>
</evidence>
<evidence type="ECO:0000259" key="3">
    <source>
        <dbReference type="Pfam" id="PF00881"/>
    </source>
</evidence>
<dbReference type="GO" id="GO:0016491">
    <property type="term" value="F:oxidoreductase activity"/>
    <property type="evidence" value="ECO:0007669"/>
    <property type="project" value="UniProtKB-KW"/>
</dbReference>
<dbReference type="Proteomes" id="UP000266340">
    <property type="component" value="Unassembled WGS sequence"/>
</dbReference>
<dbReference type="Gene3D" id="3.40.109.10">
    <property type="entry name" value="NADH Oxidase"/>
    <property type="match status" value="1"/>
</dbReference>
<sequence length="214" mass="23825">MSELETLVTNRRSAMNFVEGVDIPESEFEAMFSLNKFAPSAFNLQHTHYVVVTDPEIKDKVYLAANKQHKVKTASAAILVLGDPKAYRQVGALNEGMLALGVMSKLDYDLEVENVTAFYESRGERFQRDEAIRSASLSAMQLMLIAKDRGWDTCPMIGFDPQAMSEALDVPEPFVPVMLITIGKSDTAKIRPRGYRKPVGQQVNYNRFGGSSSH</sequence>
<comment type="caution">
    <text evidence="4">The sequence shown here is derived from an EMBL/GenBank/DDBJ whole genome shotgun (WGS) entry which is preliminary data.</text>
</comment>
<dbReference type="PANTHER" id="PTHR43673">
    <property type="entry name" value="NAD(P)H NITROREDUCTASE YDGI-RELATED"/>
    <property type="match status" value="1"/>
</dbReference>
<evidence type="ECO:0000313" key="5">
    <source>
        <dbReference type="Proteomes" id="UP000266340"/>
    </source>
</evidence>
<feature type="domain" description="Nitroreductase" evidence="3">
    <location>
        <begin position="9"/>
        <end position="184"/>
    </location>
</feature>
<proteinExistence type="inferred from homology"/>
<comment type="similarity">
    <text evidence="1">Belongs to the nitroreductase family.</text>
</comment>
<dbReference type="CDD" id="cd02137">
    <property type="entry name" value="MhqN-like"/>
    <property type="match status" value="1"/>
</dbReference>
<keyword evidence="2" id="KW-0560">Oxidoreductase</keyword>
<accession>A0A398CIG0</accession>
<dbReference type="SUPFAM" id="SSF55469">
    <property type="entry name" value="FMN-dependent nitroreductase-like"/>
    <property type="match status" value="1"/>
</dbReference>
<dbReference type="InterPro" id="IPR000415">
    <property type="entry name" value="Nitroreductase-like"/>
</dbReference>
<dbReference type="InterPro" id="IPR029479">
    <property type="entry name" value="Nitroreductase"/>
</dbReference>
<evidence type="ECO:0000256" key="1">
    <source>
        <dbReference type="ARBA" id="ARBA00007118"/>
    </source>
</evidence>
<organism evidence="4 5">
    <name type="scientific">Cohnella faecalis</name>
    <dbReference type="NCBI Taxonomy" id="2315694"/>
    <lineage>
        <taxon>Bacteria</taxon>
        <taxon>Bacillati</taxon>
        <taxon>Bacillota</taxon>
        <taxon>Bacilli</taxon>
        <taxon>Bacillales</taxon>
        <taxon>Paenibacillaceae</taxon>
        <taxon>Cohnella</taxon>
    </lineage>
</organism>
<reference evidence="4 5" key="1">
    <citation type="submission" date="2018-09" db="EMBL/GenBank/DDBJ databases">
        <title>Cohnella cavernae sp. nov., isolated from a karst cave.</title>
        <authorList>
            <person name="Zhu H."/>
        </authorList>
    </citation>
    <scope>NUCLEOTIDE SEQUENCE [LARGE SCALE GENOMIC DNA]</scope>
    <source>
        <strain evidence="4 5">K2E09-144</strain>
    </source>
</reference>
<dbReference type="AlphaFoldDB" id="A0A398CIG0"/>
<protein>
    <submittedName>
        <fullName evidence="4">Nitroreductase family protein</fullName>
    </submittedName>
</protein>
<dbReference type="OrthoDB" id="9782629at2"/>
<dbReference type="EMBL" id="QXJM01000039">
    <property type="protein sequence ID" value="RIE01842.1"/>
    <property type="molecule type" value="Genomic_DNA"/>
</dbReference>
<name>A0A398CIG0_9BACL</name>